<dbReference type="GeneID" id="5142572"/>
<proteinExistence type="predicted"/>
<dbReference type="Proteomes" id="UP000001238">
    <property type="component" value="Segment"/>
</dbReference>
<dbReference type="RefSeq" id="YP_453674.1">
    <property type="nucleotide sequence ID" value="NC_007710.1"/>
</dbReference>
<accession>Q2NP75</accession>
<reference evidence="2" key="2">
    <citation type="journal article" date="2006" name="J. Gen. Plant Pathol.">
        <title>Sequence analysis of the genome of OP2, a lytic bacteriophage of Xanthomonas oryzae pv. oryzae..</title>
        <authorList>
            <person name="Inoue Y."/>
            <person name="Matsuura T."/>
            <person name="Ohara T."/>
            <person name="Azegami K."/>
        </authorList>
    </citation>
    <scope>NUCLEOTIDE SEQUENCE [LARGE SCALE GENOMIC DNA]</scope>
</reference>
<evidence type="ECO:0000313" key="1">
    <source>
        <dbReference type="EMBL" id="BAE72821.1"/>
    </source>
</evidence>
<reference evidence="1 2" key="1">
    <citation type="journal article" date="2006" name="J. Gen. Plant Pathol.">
        <title>Sequence analysis of the genome of OP2, a lytic bacteriophage of Xanthomonas oryzae pv. oryzae.</title>
        <authorList>
            <person name="Inoue Y."/>
            <person name="Matsuura T."/>
            <person name="Ohara T."/>
            <person name="Azegami K."/>
        </authorList>
    </citation>
    <scope>NUCLEOTIDE SEQUENCE [LARGE SCALE GENOMIC DNA]</scope>
</reference>
<protein>
    <submittedName>
        <fullName evidence="1">Uncharacterized protein</fullName>
    </submittedName>
</protein>
<evidence type="ECO:0000313" key="2">
    <source>
        <dbReference type="Proteomes" id="UP000001238"/>
    </source>
</evidence>
<dbReference type="EMBL" id="AP008986">
    <property type="protein sequence ID" value="BAE72821.1"/>
    <property type="molecule type" value="Genomic_DNA"/>
</dbReference>
<sequence length="81" mass="9124">MTSIKQSTSIETAAMASKADIDYRVINTLADLEFAARTLLACCERRHNYVAAALEDLRYSAALAEKLLADYRDDRLFTDDF</sequence>
<keyword evidence="2" id="KW-1185">Reference proteome</keyword>
<organism evidence="1 2">
    <name type="scientific">Xanthomonas phage OP2</name>
    <dbReference type="NCBI Taxonomy" id="331627"/>
    <lineage>
        <taxon>Viruses</taxon>
        <taxon>Duplodnaviria</taxon>
        <taxon>Heunggongvirae</taxon>
        <taxon>Uroviricota</taxon>
        <taxon>Caudoviricetes</taxon>
        <taxon>Kantovirinae</taxon>
        <taxon>Tsukubavirus</taxon>
        <taxon>Tsukubavirus OP2</taxon>
    </lineage>
</organism>
<dbReference type="KEGG" id="vg:5142572"/>
<name>Q2NP75_9CAUD</name>